<protein>
    <submittedName>
        <fullName evidence="1">DUF1684 domain-containing protein</fullName>
    </submittedName>
</protein>
<dbReference type="Pfam" id="PF07920">
    <property type="entry name" value="DUF1684"/>
    <property type="match status" value="1"/>
</dbReference>
<sequence length="268" mass="29524">MTADTDFAAAHAEWFETRMSKLTAEDGWLNLLGRWWITPGTWTIGSGGENDVVLPVGPELVGTLTLTDGDTGSFVTSAGEEMPLDRAAGRFSWRTDRFAMEITSLNDLRALRIRDTRSDSATRLAPIPFFDLDPALRITARWEPLPEPISLTLDTIIGVPTEVPVSHVARFEFAGREMAMLPTYGTADRPQFVFRDLTSLDDTYGHMRFVFGEDVTEGSVVIDFNRATNPPCAFTSHAVCPLPPRENLFGVRIEAGEQRVRSGSDAGA</sequence>
<dbReference type="Proteomes" id="UP001265259">
    <property type="component" value="Unassembled WGS sequence"/>
</dbReference>
<dbReference type="InterPro" id="IPR012467">
    <property type="entry name" value="DUF1684"/>
</dbReference>
<dbReference type="PANTHER" id="PTHR41913:SF1">
    <property type="entry name" value="DUF1684 DOMAIN-CONTAINING PROTEIN"/>
    <property type="match status" value="1"/>
</dbReference>
<name>A0ABU3DJG5_9RHOB</name>
<evidence type="ECO:0000313" key="1">
    <source>
        <dbReference type="EMBL" id="MDT0683835.1"/>
    </source>
</evidence>
<accession>A0ABU3DJG5</accession>
<evidence type="ECO:0000313" key="2">
    <source>
        <dbReference type="Proteomes" id="UP001265259"/>
    </source>
</evidence>
<keyword evidence="2" id="KW-1185">Reference proteome</keyword>
<dbReference type="EMBL" id="JAVRHL010000003">
    <property type="protein sequence ID" value="MDT0683835.1"/>
    <property type="molecule type" value="Genomic_DNA"/>
</dbReference>
<gene>
    <name evidence="1" type="ORF">RM543_14175</name>
</gene>
<reference evidence="1 2" key="1">
    <citation type="submission" date="2023-09" db="EMBL/GenBank/DDBJ databases">
        <authorList>
            <person name="Rey-Velasco X."/>
        </authorList>
    </citation>
    <scope>NUCLEOTIDE SEQUENCE [LARGE SCALE GENOMIC DNA]</scope>
    <source>
        <strain evidence="1 2">F158</strain>
    </source>
</reference>
<proteinExistence type="predicted"/>
<dbReference type="RefSeq" id="WP_311692747.1">
    <property type="nucleotide sequence ID" value="NZ_JAVRHL010000003.1"/>
</dbReference>
<organism evidence="1 2">
    <name type="scientific">Tropicimonas omnivorans</name>
    <dbReference type="NCBI Taxonomy" id="3075590"/>
    <lineage>
        <taxon>Bacteria</taxon>
        <taxon>Pseudomonadati</taxon>
        <taxon>Pseudomonadota</taxon>
        <taxon>Alphaproteobacteria</taxon>
        <taxon>Rhodobacterales</taxon>
        <taxon>Roseobacteraceae</taxon>
        <taxon>Tropicimonas</taxon>
    </lineage>
</organism>
<dbReference type="PANTHER" id="PTHR41913">
    <property type="entry name" value="DUF1684 DOMAIN-CONTAINING PROTEIN"/>
    <property type="match status" value="1"/>
</dbReference>
<comment type="caution">
    <text evidence="1">The sequence shown here is derived from an EMBL/GenBank/DDBJ whole genome shotgun (WGS) entry which is preliminary data.</text>
</comment>